<evidence type="ECO:0000256" key="9">
    <source>
        <dbReference type="PROSITE-ProRule" id="PRU00520"/>
    </source>
</evidence>
<evidence type="ECO:0000313" key="12">
    <source>
        <dbReference type="EMBL" id="HFK20934.1"/>
    </source>
</evidence>
<dbReference type="InterPro" id="IPR036046">
    <property type="entry name" value="Acylphosphatase-like_dom_sf"/>
</dbReference>
<dbReference type="SUPFAM" id="SSF54975">
    <property type="entry name" value="Acylphosphatase/BLUF domain-like"/>
    <property type="match status" value="1"/>
</dbReference>
<dbReference type="Pfam" id="PF17788">
    <property type="entry name" value="HypF_C"/>
    <property type="match status" value="1"/>
</dbReference>
<feature type="domain" description="YrdC-like" evidence="11">
    <location>
        <begin position="201"/>
        <end position="387"/>
    </location>
</feature>
<proteinExistence type="inferred from homology"/>
<evidence type="ECO:0000256" key="3">
    <source>
        <dbReference type="ARBA" id="ARBA00022598"/>
    </source>
</evidence>
<dbReference type="GO" id="GO:0016874">
    <property type="term" value="F:ligase activity"/>
    <property type="evidence" value="ECO:0007669"/>
    <property type="project" value="UniProtKB-UniRule"/>
</dbReference>
<evidence type="ECO:0000259" key="10">
    <source>
        <dbReference type="PROSITE" id="PS51160"/>
    </source>
</evidence>
<dbReference type="Gene3D" id="3.30.110.120">
    <property type="match status" value="1"/>
</dbReference>
<dbReference type="SUPFAM" id="SSF53067">
    <property type="entry name" value="Actin-like ATPase domain"/>
    <property type="match status" value="1"/>
</dbReference>
<dbReference type="GO" id="GO:0003998">
    <property type="term" value="F:acylphosphatase activity"/>
    <property type="evidence" value="ECO:0007669"/>
    <property type="project" value="UniProtKB-EC"/>
</dbReference>
<dbReference type="InterPro" id="IPR017968">
    <property type="entry name" value="Acylphosphatase_CS"/>
</dbReference>
<dbReference type="PANTHER" id="PTHR42959:SF1">
    <property type="entry name" value="CARBAMOYLTRANSFERASE HYPF"/>
    <property type="match status" value="1"/>
</dbReference>
<feature type="active site" evidence="9">
    <location>
        <position position="37"/>
    </location>
</feature>
<dbReference type="InterPro" id="IPR043129">
    <property type="entry name" value="ATPase_NBD"/>
</dbReference>
<feature type="domain" description="Acylphosphatase-like" evidence="10">
    <location>
        <begin position="4"/>
        <end position="92"/>
    </location>
</feature>
<dbReference type="GO" id="GO:0003725">
    <property type="term" value="F:double-stranded RNA binding"/>
    <property type="evidence" value="ECO:0007669"/>
    <property type="project" value="InterPro"/>
</dbReference>
<comment type="catalytic activity">
    <reaction evidence="7">
        <text>C-terminal L-cysteinyl-[HypE protein] + carbamoyl phosphate + ATP + H2O = C-terminal S-carboxamide-L-cysteinyl-[HypE protein] + AMP + phosphate + diphosphate + H(+)</text>
        <dbReference type="Rhea" id="RHEA:55636"/>
        <dbReference type="Rhea" id="RHEA-COMP:14247"/>
        <dbReference type="Rhea" id="RHEA-COMP:14392"/>
        <dbReference type="ChEBI" id="CHEBI:15377"/>
        <dbReference type="ChEBI" id="CHEBI:15378"/>
        <dbReference type="ChEBI" id="CHEBI:30616"/>
        <dbReference type="ChEBI" id="CHEBI:33019"/>
        <dbReference type="ChEBI" id="CHEBI:43474"/>
        <dbReference type="ChEBI" id="CHEBI:58228"/>
        <dbReference type="ChEBI" id="CHEBI:76913"/>
        <dbReference type="ChEBI" id="CHEBI:139126"/>
        <dbReference type="ChEBI" id="CHEBI:456215"/>
    </reaction>
</comment>
<name>A0A7C3IY07_9CREN</name>
<keyword evidence="5" id="KW-0863">Zinc-finger</keyword>
<dbReference type="Pfam" id="PF22521">
    <property type="entry name" value="HypF_C_2"/>
    <property type="match status" value="1"/>
</dbReference>
<organism evidence="12">
    <name type="scientific">Candidatus Methanomethylicus mesodigestus</name>
    <dbReference type="NCBI Taxonomy" id="1867258"/>
    <lineage>
        <taxon>Archaea</taxon>
        <taxon>Thermoproteota</taxon>
        <taxon>Methanosuratincolia</taxon>
        <taxon>Candidatus Methanomethylicales</taxon>
        <taxon>Candidatus Methanomethylicaceae</taxon>
        <taxon>Candidatus Methanomethylicus</taxon>
    </lineage>
</organism>
<dbReference type="InterPro" id="IPR004421">
    <property type="entry name" value="Carbamoyltransferase_HypF"/>
</dbReference>
<dbReference type="GO" id="GO:0016743">
    <property type="term" value="F:carboxyl- or carbamoyltransferase activity"/>
    <property type="evidence" value="ECO:0007669"/>
    <property type="project" value="UniProtKB-UniRule"/>
</dbReference>
<evidence type="ECO:0000256" key="1">
    <source>
        <dbReference type="ARBA" id="ARBA00004711"/>
    </source>
</evidence>
<evidence type="ECO:0000256" key="6">
    <source>
        <dbReference type="ARBA" id="ARBA00022833"/>
    </source>
</evidence>
<dbReference type="InterPro" id="IPR051060">
    <property type="entry name" value="Carbamoyltrans_HypF-like"/>
</dbReference>
<dbReference type="SUPFAM" id="SSF55821">
    <property type="entry name" value="YrdC/RibB"/>
    <property type="match status" value="1"/>
</dbReference>
<dbReference type="Gene3D" id="3.90.870.50">
    <property type="match status" value="1"/>
</dbReference>
<dbReference type="PROSITE" id="PS51160">
    <property type="entry name" value="ACYLPHOSPHATASE_3"/>
    <property type="match status" value="1"/>
</dbReference>
<evidence type="ECO:0000256" key="5">
    <source>
        <dbReference type="ARBA" id="ARBA00022771"/>
    </source>
</evidence>
<comment type="similarity">
    <text evidence="2 8">Belongs to the carbamoyltransferase HypF family.</text>
</comment>
<dbReference type="InterPro" id="IPR055128">
    <property type="entry name" value="HypF_C_2"/>
</dbReference>
<dbReference type="PIRSF" id="PIRSF006256">
    <property type="entry name" value="CMPcnvr_hdrg_mat"/>
    <property type="match status" value="1"/>
</dbReference>
<dbReference type="InterPro" id="IPR001792">
    <property type="entry name" value="Acylphosphatase-like_dom"/>
</dbReference>
<comment type="catalytic activity">
    <reaction evidence="9">
        <text>an acyl phosphate + H2O = a carboxylate + phosphate + H(+)</text>
        <dbReference type="Rhea" id="RHEA:14965"/>
        <dbReference type="ChEBI" id="CHEBI:15377"/>
        <dbReference type="ChEBI" id="CHEBI:15378"/>
        <dbReference type="ChEBI" id="CHEBI:29067"/>
        <dbReference type="ChEBI" id="CHEBI:43474"/>
        <dbReference type="ChEBI" id="CHEBI:59918"/>
        <dbReference type="EC" id="3.6.1.7"/>
    </reaction>
</comment>
<dbReference type="PROSITE" id="PS51163">
    <property type="entry name" value="YRDC"/>
    <property type="match status" value="1"/>
</dbReference>
<dbReference type="InterPro" id="IPR041440">
    <property type="entry name" value="HypF_C"/>
</dbReference>
<accession>A0A7C3IY07</accession>
<dbReference type="AlphaFoldDB" id="A0A7C3IY07"/>
<evidence type="ECO:0000256" key="7">
    <source>
        <dbReference type="ARBA" id="ARBA00048220"/>
    </source>
</evidence>
<reference evidence="12" key="1">
    <citation type="journal article" date="2020" name="mSystems">
        <title>Genome- and Community-Level Interaction Insights into Carbon Utilization and Element Cycling Functions of Hydrothermarchaeota in Hydrothermal Sediment.</title>
        <authorList>
            <person name="Zhou Z."/>
            <person name="Liu Y."/>
            <person name="Xu W."/>
            <person name="Pan J."/>
            <person name="Luo Z.H."/>
            <person name="Li M."/>
        </authorList>
    </citation>
    <scope>NUCLEOTIDE SEQUENCE [LARGE SCALE GENOMIC DNA]</scope>
    <source>
        <strain evidence="12">SpSt-468</strain>
    </source>
</reference>
<dbReference type="UniPathway" id="UPA00335"/>
<feature type="active site" evidence="9">
    <location>
        <position position="19"/>
    </location>
</feature>
<comment type="pathway">
    <text evidence="1">Protein modification; [NiFe] hydrogenase maturation.</text>
</comment>
<dbReference type="PANTHER" id="PTHR42959">
    <property type="entry name" value="CARBAMOYLTRANSFERASE"/>
    <property type="match status" value="1"/>
</dbReference>
<gene>
    <name evidence="12" type="primary">hypF</name>
    <name evidence="12" type="ORF">ENS19_06600</name>
</gene>
<comment type="caution">
    <text evidence="12">The sequence shown here is derived from an EMBL/GenBank/DDBJ whole genome shotgun (WGS) entry which is preliminary data.</text>
</comment>
<keyword evidence="6" id="KW-0862">Zinc</keyword>
<dbReference type="PROSITE" id="PS00150">
    <property type="entry name" value="ACYLPHOSPHATASE_1"/>
    <property type="match status" value="1"/>
</dbReference>
<dbReference type="InterPro" id="IPR011125">
    <property type="entry name" value="Znf_HypF"/>
</dbReference>
<dbReference type="EMBL" id="DSTX01000011">
    <property type="protein sequence ID" value="HFK20934.1"/>
    <property type="molecule type" value="Genomic_DNA"/>
</dbReference>
<dbReference type="Pfam" id="PF01300">
    <property type="entry name" value="Sua5_yciO_yrdC"/>
    <property type="match status" value="1"/>
</dbReference>
<dbReference type="Pfam" id="PF00708">
    <property type="entry name" value="Acylphosphatase"/>
    <property type="match status" value="1"/>
</dbReference>
<evidence type="ECO:0000256" key="8">
    <source>
        <dbReference type="PIRNR" id="PIRNR006256"/>
    </source>
</evidence>
<dbReference type="NCBIfam" id="TIGR00143">
    <property type="entry name" value="hypF"/>
    <property type="match status" value="1"/>
</dbReference>
<dbReference type="GO" id="GO:0008270">
    <property type="term" value="F:zinc ion binding"/>
    <property type="evidence" value="ECO:0007669"/>
    <property type="project" value="UniProtKB-KW"/>
</dbReference>
<keyword evidence="9" id="KW-0378">Hydrolase</keyword>
<sequence length="769" mass="86339">MFKRAHIYVRGLVQGVGFRPFIYNIAIQNGIFGYVLNLGDAGVEIIAEGEMSDIMNFIKDIYEKKPSVSKIESLEYDFTDYKGEFKNFIIAKSDERKITLKSVIPVDVSICDVCITDIYKNKRYLNYPFTSCAQCGPRFTILEKLPYDRQNTSMKEFPLCEQCQKEYYDPTDRRYDAQGITCPVCGPKLSLLNNDGEVLNKDPIPETAKLLYEGAIIAIKGIGGYHIAVDAKNEKAVKELRKRRKRPSQPFAVMCRSLDEINKFAKVDEIEKNLLLSIYRPIVLLKKNNLYNLADSLAPGLDTIGVMLPYTGIHLLLLDNFKNDALIMTSGNYPGRPIAIDDQSAKKDLKNIVDYYLTHNRNIVNRCDDSVIRVNENAPIFLRRSRGFSPSYLDMKWDIKDNLVLSLGGEFNVTSSFFTRDRLITTQHIGDAFELDTLDYLLKTIDYFNKIYKLSTPQIIAHDMNLSFQTSRLAKKLSDELNTRSITVQHHHAHLAALMAENNLPKNEEILAITIDGVGFGDDASSWGGEMLVGNYQSYRRVAHLRPQPMPGGDLCAYYPARMLAAILSSVLNKDEIIALFNKRFVSYLRYGQDELDILLKECNSNSVHRTSSMGRLLDAISVLLGAASYRTYEGEPPMKLEALANSGAPGKVEIDLTTYENNGKIIFNTSDFLLTILEKIENNKKSDIAHAVHKTLATKLAEVACEIGENEGISTIGLTGGSAVNGLLFSYIKKIINKNNKKFIFHKMYPSGDGCISVGQAAVASNYL</sequence>
<dbReference type="InterPro" id="IPR017945">
    <property type="entry name" value="DHBP_synth_RibB-like_a/b_dom"/>
</dbReference>
<protein>
    <recommendedName>
        <fullName evidence="8">Carbamoyltransferase</fullName>
        <ecNumber evidence="8">6.2.-.-</ecNumber>
    </recommendedName>
</protein>
<evidence type="ECO:0000259" key="11">
    <source>
        <dbReference type="PROSITE" id="PS51163"/>
    </source>
</evidence>
<evidence type="ECO:0000256" key="2">
    <source>
        <dbReference type="ARBA" id="ARBA00008097"/>
    </source>
</evidence>
<dbReference type="Pfam" id="PF07503">
    <property type="entry name" value="zf-HYPF"/>
    <property type="match status" value="2"/>
</dbReference>
<dbReference type="EC" id="6.2.-.-" evidence="8"/>
<evidence type="ECO:0000256" key="4">
    <source>
        <dbReference type="ARBA" id="ARBA00022723"/>
    </source>
</evidence>
<keyword evidence="3" id="KW-0436">Ligase</keyword>
<dbReference type="Gene3D" id="3.30.420.360">
    <property type="match status" value="1"/>
</dbReference>
<dbReference type="InterPro" id="IPR006070">
    <property type="entry name" value="Sua5-like_dom"/>
</dbReference>
<keyword evidence="12" id="KW-0808">Transferase</keyword>
<dbReference type="Gene3D" id="3.30.420.40">
    <property type="match status" value="1"/>
</dbReference>
<keyword evidence="4" id="KW-0479">Metal-binding</keyword>
<dbReference type="GO" id="GO:0051604">
    <property type="term" value="P:protein maturation"/>
    <property type="evidence" value="ECO:0007669"/>
    <property type="project" value="TreeGrafter"/>
</dbReference>